<keyword evidence="2" id="KW-1185">Reference proteome</keyword>
<protein>
    <submittedName>
        <fullName evidence="1">Uncharacterized protein</fullName>
    </submittedName>
</protein>
<evidence type="ECO:0000313" key="1">
    <source>
        <dbReference type="EMBL" id="SFC80040.1"/>
    </source>
</evidence>
<gene>
    <name evidence="1" type="ORF">SAMN05216204_110104</name>
</gene>
<reference evidence="2" key="1">
    <citation type="submission" date="2016-10" db="EMBL/GenBank/DDBJ databases">
        <authorList>
            <person name="Varghese N."/>
            <person name="Submissions S."/>
        </authorList>
    </citation>
    <scope>NUCLEOTIDE SEQUENCE [LARGE SCALE GENOMIC DNA]</scope>
    <source>
        <strain evidence="2">CGMCC 1.12041</strain>
    </source>
</reference>
<evidence type="ECO:0000313" key="2">
    <source>
        <dbReference type="Proteomes" id="UP000198639"/>
    </source>
</evidence>
<accession>A0A1I1MEK3</accession>
<name>A0A1I1MEK3_9BURK</name>
<proteinExistence type="predicted"/>
<dbReference type="AlphaFoldDB" id="A0A1I1MEK3"/>
<dbReference type="Proteomes" id="UP000198639">
    <property type="component" value="Unassembled WGS sequence"/>
</dbReference>
<dbReference type="EMBL" id="FOLD01000010">
    <property type="protein sequence ID" value="SFC80040.1"/>
    <property type="molecule type" value="Genomic_DNA"/>
</dbReference>
<sequence length="31" mass="3330">MVLPRTDHDQNPAMPAARLALLRTEVAGLGD</sequence>
<organism evidence="1 2">
    <name type="scientific">Massilia yuzhufengensis</name>
    <dbReference type="NCBI Taxonomy" id="1164594"/>
    <lineage>
        <taxon>Bacteria</taxon>
        <taxon>Pseudomonadati</taxon>
        <taxon>Pseudomonadota</taxon>
        <taxon>Betaproteobacteria</taxon>
        <taxon>Burkholderiales</taxon>
        <taxon>Oxalobacteraceae</taxon>
        <taxon>Telluria group</taxon>
        <taxon>Massilia</taxon>
    </lineage>
</organism>